<keyword evidence="4 5" id="KW-0067">ATP-binding</keyword>
<sequence>MDQTKQLDLEDERTAQKRYTEKLQERARRPVTYHAPANTIFTQDARPKLATVPEGQLVGRVALVEADPDLGGRSDFYIGERHINLDGIEVFSWAAPVACTYFRGTHHHEWCDKVAVIRSFAHSNGRIADLADDVLRSDVPGEPFKKRGLVIPAREGGARRPTPRGLPSATPPEAASPQPPTNVTQRRESTPWIEPEIRAEALLRSRLLAPRTKGLAPVLSTLQPDQYSLVTVPAMESMIIEGQPGTGKTIVAAHRAAWMVNDEMMAETPENGLDGNVLVVGPTDGHAAHVRGVVSSLTGGSPRVFVTSMPSLMRRIVHLREEPKEGASHSWMDVDFDLGRHARLALARFRKQRGVAPSLREAYDFLRTNGTPSHRITDDPQWDLYLRKLPPYEEARKWTAHLPLLAFLRWEIAVPVELHDIEHIIVDEAQDVSPLEWFLLTSINQAHAWTVLGDLNQRRSDYTLSSWKQVCDILLAYDEPKVHRLERGYRSTRPILEFANRLLPRGERALLAFQDAGPEPLVTRAREAELDDTIRNELRRLLDAYPDGTVAAIDTDPGRIRSILRADDWHTTHNAQDRWQKQGRELVVVPPAAARGLEFDAVVVVEPAAFPRNFGRQGPLYTSLTRPNRELAIVHSQPLPEELRPRRR</sequence>
<dbReference type="InterPro" id="IPR027417">
    <property type="entry name" value="P-loop_NTPase"/>
</dbReference>
<dbReference type="EC" id="3.6.4.12" evidence="8"/>
<organism evidence="8 9">
    <name type="scientific">Luteimicrobium xylanilyticum</name>
    <dbReference type="NCBI Taxonomy" id="1133546"/>
    <lineage>
        <taxon>Bacteria</taxon>
        <taxon>Bacillati</taxon>
        <taxon>Actinomycetota</taxon>
        <taxon>Actinomycetes</taxon>
        <taxon>Micrococcales</taxon>
        <taxon>Luteimicrobium</taxon>
    </lineage>
</organism>
<keyword evidence="9" id="KW-1185">Reference proteome</keyword>
<dbReference type="GO" id="GO:0000725">
    <property type="term" value="P:recombinational repair"/>
    <property type="evidence" value="ECO:0007669"/>
    <property type="project" value="TreeGrafter"/>
</dbReference>
<dbReference type="Proteomes" id="UP000326702">
    <property type="component" value="Chromosome"/>
</dbReference>
<dbReference type="InterPro" id="IPR000212">
    <property type="entry name" value="DNA_helicase_UvrD/REP"/>
</dbReference>
<evidence type="ECO:0000256" key="5">
    <source>
        <dbReference type="PROSITE-ProRule" id="PRU00560"/>
    </source>
</evidence>
<dbReference type="AlphaFoldDB" id="A0A5P9QDG3"/>
<dbReference type="OrthoDB" id="9787585at2"/>
<dbReference type="PANTHER" id="PTHR11070">
    <property type="entry name" value="UVRD / RECB / PCRA DNA HELICASE FAMILY MEMBER"/>
    <property type="match status" value="1"/>
</dbReference>
<feature type="region of interest" description="Disordered" evidence="6">
    <location>
        <begin position="148"/>
        <end position="189"/>
    </location>
</feature>
<dbReference type="InterPro" id="IPR014016">
    <property type="entry name" value="UvrD-like_ATP-bd"/>
</dbReference>
<evidence type="ECO:0000313" key="9">
    <source>
        <dbReference type="Proteomes" id="UP000326702"/>
    </source>
</evidence>
<dbReference type="GO" id="GO:0005524">
    <property type="term" value="F:ATP binding"/>
    <property type="evidence" value="ECO:0007669"/>
    <property type="project" value="UniProtKB-UniRule"/>
</dbReference>
<keyword evidence="1 5" id="KW-0547">Nucleotide-binding</keyword>
<gene>
    <name evidence="8" type="ORF">KDY119_02031</name>
</gene>
<keyword evidence="2 5" id="KW-0378">Hydrolase</keyword>
<dbReference type="Gene3D" id="3.40.50.300">
    <property type="entry name" value="P-loop containing nucleotide triphosphate hydrolases"/>
    <property type="match status" value="2"/>
</dbReference>
<evidence type="ECO:0000256" key="2">
    <source>
        <dbReference type="ARBA" id="ARBA00022801"/>
    </source>
</evidence>
<dbReference type="KEGG" id="lxl:KDY119_02031"/>
<dbReference type="PANTHER" id="PTHR11070:SF45">
    <property type="entry name" value="DNA 3'-5' HELICASE"/>
    <property type="match status" value="1"/>
</dbReference>
<feature type="binding site" evidence="5">
    <location>
        <begin position="242"/>
        <end position="249"/>
    </location>
    <ligand>
        <name>ATP</name>
        <dbReference type="ChEBI" id="CHEBI:30616"/>
    </ligand>
</feature>
<feature type="domain" description="UvrD-like helicase ATP-binding" evidence="7">
    <location>
        <begin position="221"/>
        <end position="492"/>
    </location>
</feature>
<reference evidence="8 9" key="1">
    <citation type="submission" date="2019-10" db="EMBL/GenBank/DDBJ databases">
        <title>Genome sequence of Luteimicrobium xylanilyticum HY-24.</title>
        <authorList>
            <person name="Kim D.Y."/>
            <person name="Park H.-Y."/>
        </authorList>
    </citation>
    <scope>NUCLEOTIDE SEQUENCE [LARGE SCALE GENOMIC DNA]</scope>
    <source>
        <strain evidence="8 9">HY-24</strain>
    </source>
</reference>
<evidence type="ECO:0000256" key="1">
    <source>
        <dbReference type="ARBA" id="ARBA00022741"/>
    </source>
</evidence>
<evidence type="ECO:0000256" key="3">
    <source>
        <dbReference type="ARBA" id="ARBA00022806"/>
    </source>
</evidence>
<dbReference type="PROSITE" id="PS51198">
    <property type="entry name" value="UVRD_HELICASE_ATP_BIND"/>
    <property type="match status" value="1"/>
</dbReference>
<evidence type="ECO:0000256" key="6">
    <source>
        <dbReference type="SAM" id="MobiDB-lite"/>
    </source>
</evidence>
<evidence type="ECO:0000259" key="7">
    <source>
        <dbReference type="PROSITE" id="PS51198"/>
    </source>
</evidence>
<protein>
    <submittedName>
        <fullName evidence="8">DNA helicase</fullName>
        <ecNumber evidence="8">3.6.4.12</ecNumber>
    </submittedName>
</protein>
<dbReference type="GO" id="GO:0005829">
    <property type="term" value="C:cytosol"/>
    <property type="evidence" value="ECO:0007669"/>
    <property type="project" value="TreeGrafter"/>
</dbReference>
<dbReference type="EMBL" id="CP045529">
    <property type="protein sequence ID" value="QFU98515.1"/>
    <property type="molecule type" value="Genomic_DNA"/>
</dbReference>
<dbReference type="GO" id="GO:0016787">
    <property type="term" value="F:hydrolase activity"/>
    <property type="evidence" value="ECO:0007669"/>
    <property type="project" value="UniProtKB-UniRule"/>
</dbReference>
<dbReference type="RefSeq" id="WP_036949939.1">
    <property type="nucleotide sequence ID" value="NZ_BAABIH010000017.1"/>
</dbReference>
<dbReference type="SUPFAM" id="SSF52540">
    <property type="entry name" value="P-loop containing nucleoside triphosphate hydrolases"/>
    <property type="match status" value="1"/>
</dbReference>
<evidence type="ECO:0000313" key="8">
    <source>
        <dbReference type="EMBL" id="QFU98515.1"/>
    </source>
</evidence>
<dbReference type="GO" id="GO:0043138">
    <property type="term" value="F:3'-5' DNA helicase activity"/>
    <property type="evidence" value="ECO:0007669"/>
    <property type="project" value="TreeGrafter"/>
</dbReference>
<name>A0A5P9QDG3_9MICO</name>
<dbReference type="GO" id="GO:0003677">
    <property type="term" value="F:DNA binding"/>
    <property type="evidence" value="ECO:0007669"/>
    <property type="project" value="InterPro"/>
</dbReference>
<proteinExistence type="predicted"/>
<accession>A0A5P9QDG3</accession>
<evidence type="ECO:0000256" key="4">
    <source>
        <dbReference type="ARBA" id="ARBA00022840"/>
    </source>
</evidence>
<keyword evidence="3 5" id="KW-0347">Helicase</keyword>